<dbReference type="InterPro" id="IPR050584">
    <property type="entry name" value="Cholesterol_7-desaturase"/>
</dbReference>
<evidence type="ECO:0000256" key="8">
    <source>
        <dbReference type="ARBA" id="ARBA00023014"/>
    </source>
</evidence>
<reference evidence="11 12" key="1">
    <citation type="journal article" date="2024" name="Nat. Commun.">
        <title>Phylogenomics reveals the evolutionary origins of lichenization in chlorophyte algae.</title>
        <authorList>
            <person name="Puginier C."/>
            <person name="Libourel C."/>
            <person name="Otte J."/>
            <person name="Skaloud P."/>
            <person name="Haon M."/>
            <person name="Grisel S."/>
            <person name="Petersen M."/>
            <person name="Berrin J.G."/>
            <person name="Delaux P.M."/>
            <person name="Dal Grande F."/>
            <person name="Keller J."/>
        </authorList>
    </citation>
    <scope>NUCLEOTIDE SEQUENCE [LARGE SCALE GENOMIC DNA]</scope>
    <source>
        <strain evidence="11 12">SAG 2043</strain>
    </source>
</reference>
<keyword evidence="8" id="KW-0411">Iron-sulfur</keyword>
<accession>A0AAW1Q8H8</accession>
<evidence type="ECO:0000256" key="9">
    <source>
        <dbReference type="SAM" id="Coils"/>
    </source>
</evidence>
<evidence type="ECO:0000313" key="12">
    <source>
        <dbReference type="Proteomes" id="UP001489004"/>
    </source>
</evidence>
<dbReference type="Proteomes" id="UP001489004">
    <property type="component" value="Unassembled WGS sequence"/>
</dbReference>
<keyword evidence="6" id="KW-0809">Transit peptide</keyword>
<sequence>MAHRCWPDPEARFKRFGKDSGGNFFLEAFQAAPQVRLRSTEDRCRSQLADLTVLNERLAGRQTTWQIRTRLEYLKTRRRNWESIYEYVTKADASATLAMIEEANRKVEAALSEESRERTSVVALKTQLVELQQEVNAAHQRLHLTQARVDFNMQRINELKEEATQLERMRSMLSTAESTLDMEPGLRNFWYPTAFSSKVDANMLVPFDLFGEPWVLFRNETGVVSCVKDECAHRACPLSLGKVVDGKVQCPYHGWEYTGAGECVTMPSTVQCLGIRVSSLPCTEQDGFVWVWPGSQPPTELPALAQPPKGFTMHAEIEVEVPVEHGLLLENLLDLAHAPFTHTSTFAKGWPIPDFVKFKAARLLGGNWDPYPIDMSFEPPCCVVSLIGLSQPGKIKRGLRAGECENHLHQLHVCLPSKKGHTRLLYRMSMDFMDWTRSVPGIQRFWRYIAGQVLGEDLVLVAGQQDRMERGSDTWANPVSYDKLAVRYRRWRNSVDGDSNEQQAAVAALTRMSAGELFSMSEDVADLEEGLACDSNGCSV</sequence>
<dbReference type="PANTHER" id="PTHR21266:SF19">
    <property type="entry name" value="CHLOROPHYLLIDE A OXYGENASE, CHLOROPLASTIC"/>
    <property type="match status" value="1"/>
</dbReference>
<dbReference type="Pfam" id="PF00355">
    <property type="entry name" value="Rieske"/>
    <property type="match status" value="1"/>
</dbReference>
<dbReference type="GO" id="GO:0009507">
    <property type="term" value="C:chloroplast"/>
    <property type="evidence" value="ECO:0007669"/>
    <property type="project" value="UniProtKB-SubCell"/>
</dbReference>
<keyword evidence="2" id="KW-0150">Chloroplast</keyword>
<dbReference type="InterPro" id="IPR013626">
    <property type="entry name" value="PaO"/>
</dbReference>
<comment type="subcellular location">
    <subcellularLocation>
        <location evidence="1">Plastid</location>
        <location evidence="1">Chloroplast</location>
    </subcellularLocation>
</comment>
<dbReference type="SUPFAM" id="SSF50022">
    <property type="entry name" value="ISP domain"/>
    <property type="match status" value="1"/>
</dbReference>
<keyword evidence="9" id="KW-0175">Coiled coil</keyword>
<proteinExistence type="predicted"/>
<organism evidence="11 12">
    <name type="scientific">[Myrmecia] bisecta</name>
    <dbReference type="NCBI Taxonomy" id="41462"/>
    <lineage>
        <taxon>Eukaryota</taxon>
        <taxon>Viridiplantae</taxon>
        <taxon>Chlorophyta</taxon>
        <taxon>core chlorophytes</taxon>
        <taxon>Trebouxiophyceae</taxon>
        <taxon>Trebouxiales</taxon>
        <taxon>Trebouxiaceae</taxon>
        <taxon>Myrmecia</taxon>
    </lineage>
</organism>
<feature type="domain" description="Rieske" evidence="10">
    <location>
        <begin position="190"/>
        <end position="291"/>
    </location>
</feature>
<feature type="coiled-coil region" evidence="9">
    <location>
        <begin position="97"/>
        <end position="176"/>
    </location>
</feature>
<dbReference type="AlphaFoldDB" id="A0AAW1Q8H8"/>
<keyword evidence="5" id="KW-0479">Metal-binding</keyword>
<dbReference type="SUPFAM" id="SSF55961">
    <property type="entry name" value="Bet v1-like"/>
    <property type="match status" value="1"/>
</dbReference>
<keyword evidence="12" id="KW-1185">Reference proteome</keyword>
<evidence type="ECO:0000256" key="7">
    <source>
        <dbReference type="ARBA" id="ARBA00023004"/>
    </source>
</evidence>
<evidence type="ECO:0000256" key="4">
    <source>
        <dbReference type="ARBA" id="ARBA00022714"/>
    </source>
</evidence>
<dbReference type="Gene3D" id="2.102.10.10">
    <property type="entry name" value="Rieske [2Fe-2S] iron-sulphur domain"/>
    <property type="match status" value="1"/>
</dbReference>
<keyword evidence="7" id="KW-0408">Iron</keyword>
<evidence type="ECO:0000256" key="6">
    <source>
        <dbReference type="ARBA" id="ARBA00022946"/>
    </source>
</evidence>
<dbReference type="EMBL" id="JALJOR010000005">
    <property type="protein sequence ID" value="KAK9816649.1"/>
    <property type="molecule type" value="Genomic_DNA"/>
</dbReference>
<protein>
    <recommendedName>
        <fullName evidence="10">Rieske domain-containing protein</fullName>
    </recommendedName>
</protein>
<keyword evidence="4" id="KW-0001">2Fe-2S</keyword>
<name>A0AAW1Q8H8_9CHLO</name>
<dbReference type="InterPro" id="IPR036922">
    <property type="entry name" value="Rieske_2Fe-2S_sf"/>
</dbReference>
<gene>
    <name evidence="11" type="ORF">WJX72_003294</name>
</gene>
<dbReference type="PROSITE" id="PS51296">
    <property type="entry name" value="RIESKE"/>
    <property type="match status" value="1"/>
</dbReference>
<keyword evidence="3" id="KW-0934">Plastid</keyword>
<dbReference type="InterPro" id="IPR017941">
    <property type="entry name" value="Rieske_2Fe-2S"/>
</dbReference>
<evidence type="ECO:0000259" key="10">
    <source>
        <dbReference type="PROSITE" id="PS51296"/>
    </source>
</evidence>
<dbReference type="GO" id="GO:0051537">
    <property type="term" value="F:2 iron, 2 sulfur cluster binding"/>
    <property type="evidence" value="ECO:0007669"/>
    <property type="project" value="UniProtKB-KW"/>
</dbReference>
<dbReference type="Pfam" id="PF08417">
    <property type="entry name" value="PaO"/>
    <property type="match status" value="1"/>
</dbReference>
<dbReference type="PANTHER" id="PTHR21266">
    <property type="entry name" value="IRON-SULFUR DOMAIN CONTAINING PROTEIN"/>
    <property type="match status" value="1"/>
</dbReference>
<evidence type="ECO:0000256" key="2">
    <source>
        <dbReference type="ARBA" id="ARBA00022528"/>
    </source>
</evidence>
<evidence type="ECO:0000256" key="3">
    <source>
        <dbReference type="ARBA" id="ARBA00022640"/>
    </source>
</evidence>
<dbReference type="GO" id="GO:0046872">
    <property type="term" value="F:metal ion binding"/>
    <property type="evidence" value="ECO:0007669"/>
    <property type="project" value="UniProtKB-KW"/>
</dbReference>
<dbReference type="GO" id="GO:0010277">
    <property type="term" value="F:chlorophyllide a oxygenase activity"/>
    <property type="evidence" value="ECO:0007669"/>
    <property type="project" value="InterPro"/>
</dbReference>
<evidence type="ECO:0000313" key="11">
    <source>
        <dbReference type="EMBL" id="KAK9816649.1"/>
    </source>
</evidence>
<evidence type="ECO:0000256" key="1">
    <source>
        <dbReference type="ARBA" id="ARBA00004229"/>
    </source>
</evidence>
<dbReference type="Gene3D" id="3.90.380.10">
    <property type="entry name" value="Naphthalene 1,2-dioxygenase Alpha Subunit, Chain A, domain 1"/>
    <property type="match status" value="1"/>
</dbReference>
<comment type="caution">
    <text evidence="11">The sequence shown here is derived from an EMBL/GenBank/DDBJ whole genome shotgun (WGS) entry which is preliminary data.</text>
</comment>
<evidence type="ECO:0000256" key="5">
    <source>
        <dbReference type="ARBA" id="ARBA00022723"/>
    </source>
</evidence>